<evidence type="ECO:0000256" key="1">
    <source>
        <dbReference type="ARBA" id="ARBA00004377"/>
    </source>
</evidence>
<keyword evidence="14" id="KW-1185">Reference proteome</keyword>
<dbReference type="AlphaFoldDB" id="A0A840HSA2"/>
<keyword evidence="8 11" id="KW-0472">Membrane</keyword>
<dbReference type="InterPro" id="IPR045584">
    <property type="entry name" value="Pilin-like"/>
</dbReference>
<dbReference type="PROSITE" id="PS00409">
    <property type="entry name" value="PROKAR_NTER_METHYL"/>
    <property type="match status" value="1"/>
</dbReference>
<accession>A0A840HSA2</accession>
<dbReference type="Pfam" id="PF07963">
    <property type="entry name" value="N_methyl"/>
    <property type="match status" value="1"/>
</dbReference>
<evidence type="ECO:0000256" key="8">
    <source>
        <dbReference type="ARBA" id="ARBA00023136"/>
    </source>
</evidence>
<dbReference type="NCBIfam" id="TIGR02532">
    <property type="entry name" value="IV_pilin_GFxxxE"/>
    <property type="match status" value="1"/>
</dbReference>
<protein>
    <recommendedName>
        <fullName evidence="2">Type II secretion system protein H</fullName>
    </recommendedName>
    <alternativeName>
        <fullName evidence="10">General secretion pathway protein H</fullName>
    </alternativeName>
</protein>
<evidence type="ECO:0000256" key="6">
    <source>
        <dbReference type="ARBA" id="ARBA00022692"/>
    </source>
</evidence>
<comment type="subcellular location">
    <subcellularLocation>
        <location evidence="1">Cell inner membrane</location>
        <topology evidence="1">Single-pass membrane protein</topology>
    </subcellularLocation>
</comment>
<keyword evidence="6 11" id="KW-0812">Transmembrane</keyword>
<evidence type="ECO:0000256" key="2">
    <source>
        <dbReference type="ARBA" id="ARBA00021549"/>
    </source>
</evidence>
<gene>
    <name evidence="13" type="ORF">HNQ99_001336</name>
</gene>
<evidence type="ECO:0000256" key="3">
    <source>
        <dbReference type="ARBA" id="ARBA00022475"/>
    </source>
</evidence>
<dbReference type="InterPro" id="IPR002416">
    <property type="entry name" value="T2SS_protein-GspH"/>
</dbReference>
<dbReference type="Gene3D" id="3.55.40.10">
    <property type="entry name" value="minor pseudopilin epsh domain"/>
    <property type="match status" value="1"/>
</dbReference>
<evidence type="ECO:0000313" key="13">
    <source>
        <dbReference type="EMBL" id="MBB4641032.1"/>
    </source>
</evidence>
<evidence type="ECO:0000256" key="7">
    <source>
        <dbReference type="ARBA" id="ARBA00022989"/>
    </source>
</evidence>
<dbReference type="PRINTS" id="PR00885">
    <property type="entry name" value="BCTERIALGSPH"/>
</dbReference>
<dbReference type="GO" id="GO:0005886">
    <property type="term" value="C:plasma membrane"/>
    <property type="evidence" value="ECO:0007669"/>
    <property type="project" value="UniProtKB-SubCell"/>
</dbReference>
<feature type="transmembrane region" description="Helical" evidence="11">
    <location>
        <begin position="24"/>
        <end position="46"/>
    </location>
</feature>
<dbReference type="GO" id="GO:0015627">
    <property type="term" value="C:type II protein secretion system complex"/>
    <property type="evidence" value="ECO:0007669"/>
    <property type="project" value="InterPro"/>
</dbReference>
<reference evidence="13 14" key="1">
    <citation type="submission" date="2020-08" db="EMBL/GenBank/DDBJ databases">
        <title>Genomic Encyclopedia of Type Strains, Phase IV (KMG-IV): sequencing the most valuable type-strain genomes for metagenomic binning, comparative biology and taxonomic classification.</title>
        <authorList>
            <person name="Goeker M."/>
        </authorList>
    </citation>
    <scope>NUCLEOTIDE SEQUENCE [LARGE SCALE GENOMIC DNA]</scope>
    <source>
        <strain evidence="13 14">DSM 7465</strain>
    </source>
</reference>
<keyword evidence="7 11" id="KW-1133">Transmembrane helix</keyword>
<evidence type="ECO:0000256" key="4">
    <source>
        <dbReference type="ARBA" id="ARBA00022481"/>
    </source>
</evidence>
<dbReference type="EMBL" id="JACHOV010000004">
    <property type="protein sequence ID" value="MBB4641032.1"/>
    <property type="molecule type" value="Genomic_DNA"/>
</dbReference>
<organism evidence="13 14">
    <name type="scientific">Rhizorhapis suberifaciens</name>
    <name type="common">corky root of lettuce</name>
    <dbReference type="NCBI Taxonomy" id="13656"/>
    <lineage>
        <taxon>Bacteria</taxon>
        <taxon>Pseudomonadati</taxon>
        <taxon>Pseudomonadota</taxon>
        <taxon>Alphaproteobacteria</taxon>
        <taxon>Sphingomonadales</taxon>
        <taxon>Sphingomonadaceae</taxon>
        <taxon>Rhizorhapis</taxon>
    </lineage>
</organism>
<dbReference type="Proteomes" id="UP000575068">
    <property type="component" value="Unassembled WGS sequence"/>
</dbReference>
<keyword evidence="4" id="KW-0488">Methylation</keyword>
<comment type="similarity">
    <text evidence="9">Belongs to the GSP H family.</text>
</comment>
<dbReference type="SUPFAM" id="SSF54523">
    <property type="entry name" value="Pili subunits"/>
    <property type="match status" value="1"/>
</dbReference>
<evidence type="ECO:0000313" key="14">
    <source>
        <dbReference type="Proteomes" id="UP000575068"/>
    </source>
</evidence>
<evidence type="ECO:0000256" key="10">
    <source>
        <dbReference type="ARBA" id="ARBA00030775"/>
    </source>
</evidence>
<sequence>MPTFIPATSDARRSDTPPKAEEHGFTLVELLVVIVLLGLMSATVVLTMPDQRSHILEDAERFAARALAARDDAVLQSRPMSLWISASGYGFSQRTRGQWTPLRDKPFAPTNWRKGTSALVGQTGHEQLYFDSTGLASEPLMITLVRGGQRVSVTIDLDGNINVGA</sequence>
<comment type="caution">
    <text evidence="13">The sequence shown here is derived from an EMBL/GenBank/DDBJ whole genome shotgun (WGS) entry which is preliminary data.</text>
</comment>
<keyword evidence="5" id="KW-0997">Cell inner membrane</keyword>
<dbReference type="GO" id="GO:0015628">
    <property type="term" value="P:protein secretion by the type II secretion system"/>
    <property type="evidence" value="ECO:0007669"/>
    <property type="project" value="InterPro"/>
</dbReference>
<dbReference type="Pfam" id="PF12019">
    <property type="entry name" value="GspH"/>
    <property type="match status" value="1"/>
</dbReference>
<dbReference type="InterPro" id="IPR012902">
    <property type="entry name" value="N_methyl_site"/>
</dbReference>
<dbReference type="RefSeq" id="WP_184474849.1">
    <property type="nucleotide sequence ID" value="NZ_JACHOV010000004.1"/>
</dbReference>
<feature type="domain" description="General secretion pathway GspH" evidence="12">
    <location>
        <begin position="59"/>
        <end position="159"/>
    </location>
</feature>
<evidence type="ECO:0000256" key="9">
    <source>
        <dbReference type="ARBA" id="ARBA00025772"/>
    </source>
</evidence>
<keyword evidence="3" id="KW-1003">Cell membrane</keyword>
<name>A0A840HSA2_9SPHN</name>
<dbReference type="InterPro" id="IPR022346">
    <property type="entry name" value="T2SS_GspH"/>
</dbReference>
<proteinExistence type="inferred from homology"/>
<evidence type="ECO:0000256" key="11">
    <source>
        <dbReference type="SAM" id="Phobius"/>
    </source>
</evidence>
<evidence type="ECO:0000259" key="12">
    <source>
        <dbReference type="Pfam" id="PF12019"/>
    </source>
</evidence>
<evidence type="ECO:0000256" key="5">
    <source>
        <dbReference type="ARBA" id="ARBA00022519"/>
    </source>
</evidence>